<evidence type="ECO:0000259" key="1">
    <source>
        <dbReference type="Pfam" id="PF07045"/>
    </source>
</evidence>
<protein>
    <recommendedName>
        <fullName evidence="1">DUF1330 domain-containing protein</fullName>
    </recommendedName>
</protein>
<name>A0A0A0HKP1_9RHOB</name>
<dbReference type="HOGENOM" id="CLU_2344198_0_0_5"/>
<dbReference type="InterPro" id="IPR011008">
    <property type="entry name" value="Dimeric_a/b-barrel"/>
</dbReference>
<comment type="caution">
    <text evidence="2">The sequence shown here is derived from an EMBL/GenBank/DDBJ whole genome shotgun (WGS) entry which is preliminary data.</text>
</comment>
<evidence type="ECO:0000313" key="2">
    <source>
        <dbReference type="EMBL" id="KGM87466.1"/>
    </source>
</evidence>
<dbReference type="Proteomes" id="UP000030021">
    <property type="component" value="Unassembled WGS sequence"/>
</dbReference>
<feature type="domain" description="DUF1330" evidence="1">
    <location>
        <begin position="7"/>
        <end position="85"/>
    </location>
</feature>
<proteinExistence type="predicted"/>
<dbReference type="RefSeq" id="WP_037273214.1">
    <property type="nucleotide sequence ID" value="NZ_KN293980.1"/>
</dbReference>
<dbReference type="PATRIC" id="fig|1288298.3.peg.2211"/>
<dbReference type="Pfam" id="PF07045">
    <property type="entry name" value="DUF1330"/>
    <property type="match status" value="1"/>
</dbReference>
<organism evidence="2 3">
    <name type="scientific">Roseovarius mucosus DSM 17069</name>
    <dbReference type="NCBI Taxonomy" id="1288298"/>
    <lineage>
        <taxon>Bacteria</taxon>
        <taxon>Pseudomonadati</taxon>
        <taxon>Pseudomonadota</taxon>
        <taxon>Alphaproteobacteria</taxon>
        <taxon>Rhodobacterales</taxon>
        <taxon>Roseobacteraceae</taxon>
        <taxon>Roseovarius</taxon>
    </lineage>
</organism>
<gene>
    <name evidence="2" type="ORF">rosmuc_02200</name>
</gene>
<dbReference type="eggNOG" id="ENOG503429F">
    <property type="taxonomic scope" value="Bacteria"/>
</dbReference>
<dbReference type="EMBL" id="AONH01000013">
    <property type="protein sequence ID" value="KGM87466.1"/>
    <property type="molecule type" value="Genomic_DNA"/>
</dbReference>
<dbReference type="SUPFAM" id="SSF54909">
    <property type="entry name" value="Dimeric alpha+beta barrel"/>
    <property type="match status" value="1"/>
</dbReference>
<dbReference type="AlphaFoldDB" id="A0A0A0HKP1"/>
<accession>A0A0A0HKP1</accession>
<reference evidence="2 3" key="1">
    <citation type="submission" date="2013-01" db="EMBL/GenBank/DDBJ databases">
        <authorList>
            <person name="Fiebig A."/>
            <person name="Goeker M."/>
            <person name="Klenk H.-P.P."/>
        </authorList>
    </citation>
    <scope>NUCLEOTIDE SEQUENCE [LARGE SCALE GENOMIC DNA]</scope>
    <source>
        <strain evidence="2 3">DSM 17069</strain>
    </source>
</reference>
<dbReference type="OrthoDB" id="9806380at2"/>
<dbReference type="Gene3D" id="3.30.70.100">
    <property type="match status" value="1"/>
</dbReference>
<sequence>MTAHVIVIAKPDPGKAAGAKKYAESVQPLLKAAGVAPKLKGPIVETLAGKSSPATALVLEFPDHAAAKAFFEQEAYQDLIPLRDDSFLHMEIHILGPSA</sequence>
<dbReference type="InterPro" id="IPR010753">
    <property type="entry name" value="DUF1330"/>
</dbReference>
<evidence type="ECO:0000313" key="3">
    <source>
        <dbReference type="Proteomes" id="UP000030021"/>
    </source>
</evidence>